<name>A0ABD5TAV7_9EURY</name>
<accession>A0ABD5TAV7</accession>
<dbReference type="RefSeq" id="WP_284063782.1">
    <property type="nucleotide sequence ID" value="NZ_CP126159.1"/>
</dbReference>
<gene>
    <name evidence="2" type="ORF">ACFQFD_00960</name>
</gene>
<dbReference type="AlphaFoldDB" id="A0ABD5TAV7"/>
<feature type="region of interest" description="Disordered" evidence="1">
    <location>
        <begin position="300"/>
        <end position="338"/>
    </location>
</feature>
<comment type="caution">
    <text evidence="2">The sequence shown here is derived from an EMBL/GenBank/DDBJ whole genome shotgun (WGS) entry which is preliminary data.</text>
</comment>
<evidence type="ECO:0000313" key="3">
    <source>
        <dbReference type="Proteomes" id="UP001596443"/>
    </source>
</evidence>
<dbReference type="Gene3D" id="3.40.720.10">
    <property type="entry name" value="Alkaline Phosphatase, subunit A"/>
    <property type="match status" value="1"/>
</dbReference>
<dbReference type="SUPFAM" id="SSF53649">
    <property type="entry name" value="Alkaline phosphatase-like"/>
    <property type="match status" value="1"/>
</dbReference>
<evidence type="ECO:0000256" key="1">
    <source>
        <dbReference type="SAM" id="MobiDB-lite"/>
    </source>
</evidence>
<protein>
    <recommendedName>
        <fullName evidence="4">PglZ domain-containing protein</fullName>
    </recommendedName>
</protein>
<organism evidence="2 3">
    <name type="scientific">Halobaculum halobium</name>
    <dbReference type="NCBI Taxonomy" id="3032281"/>
    <lineage>
        <taxon>Archaea</taxon>
        <taxon>Methanobacteriati</taxon>
        <taxon>Methanobacteriota</taxon>
        <taxon>Stenosarchaea group</taxon>
        <taxon>Halobacteria</taxon>
        <taxon>Halobacteriales</taxon>
        <taxon>Haloferacaceae</taxon>
        <taxon>Halobaculum</taxon>
    </lineage>
</organism>
<dbReference type="InterPro" id="IPR017850">
    <property type="entry name" value="Alkaline_phosphatase_core_sf"/>
</dbReference>
<keyword evidence="3" id="KW-1185">Reference proteome</keyword>
<evidence type="ECO:0008006" key="4">
    <source>
        <dbReference type="Google" id="ProtNLM"/>
    </source>
</evidence>
<proteinExistence type="predicted"/>
<reference evidence="2 3" key="1">
    <citation type="journal article" date="2019" name="Int. J. Syst. Evol. Microbiol.">
        <title>The Global Catalogue of Microorganisms (GCM) 10K type strain sequencing project: providing services to taxonomists for standard genome sequencing and annotation.</title>
        <authorList>
            <consortium name="The Broad Institute Genomics Platform"/>
            <consortium name="The Broad Institute Genome Sequencing Center for Infectious Disease"/>
            <person name="Wu L."/>
            <person name="Ma J."/>
        </authorList>
    </citation>
    <scope>NUCLEOTIDE SEQUENCE [LARGE SCALE GENOMIC DNA]</scope>
    <source>
        <strain evidence="2 3">SYNS20</strain>
    </source>
</reference>
<dbReference type="Proteomes" id="UP001596443">
    <property type="component" value="Unassembled WGS sequence"/>
</dbReference>
<dbReference type="EMBL" id="JBHSWX010000001">
    <property type="protein sequence ID" value="MFC6784603.1"/>
    <property type="molecule type" value="Genomic_DNA"/>
</dbReference>
<sequence>MDLANVVANLRRNWDDPSWWRDIVVPFGVRTALVQPYFRHLASNDGVRVLDEDWDTLLILDACRYDMFVEHNTIEGDLSRRTSLGSNTEEFLVRNFRGGTFDDVVYVTANPQVDVRLDDPFHEVVSVWRDEWDEEFDTVMPDAMADAVREAAEAYPNKRIVGHFVQPHYPFVGERGRELLDEQAGIELSRRMADGDEPIADHMNVWDMLQRGLIDERDLRAAYEENLRIALPHVRTLVEDLEGRTVVTSDHGNLIGERPKPCPVPMELYGHPPGVYADSLVTVPWLTVEGEGRRRIVTGSASVADDTASSNDAAAAGAESGQDEDEATDRLRDLGYLE</sequence>
<dbReference type="GeneID" id="81211319"/>
<feature type="compositionally biased region" description="Basic and acidic residues" evidence="1">
    <location>
        <begin position="328"/>
        <end position="338"/>
    </location>
</feature>
<evidence type="ECO:0000313" key="2">
    <source>
        <dbReference type="EMBL" id="MFC6784603.1"/>
    </source>
</evidence>
<feature type="compositionally biased region" description="Low complexity" evidence="1">
    <location>
        <begin position="300"/>
        <end position="320"/>
    </location>
</feature>